<organism evidence="4 5">
    <name type="scientific">Marininema mesophilum</name>
    <dbReference type="NCBI Taxonomy" id="1048340"/>
    <lineage>
        <taxon>Bacteria</taxon>
        <taxon>Bacillati</taxon>
        <taxon>Bacillota</taxon>
        <taxon>Bacilli</taxon>
        <taxon>Bacillales</taxon>
        <taxon>Thermoactinomycetaceae</taxon>
        <taxon>Marininema</taxon>
    </lineage>
</organism>
<proteinExistence type="inferred from homology"/>
<dbReference type="Pfam" id="PF07859">
    <property type="entry name" value="Abhydrolase_3"/>
    <property type="match status" value="1"/>
</dbReference>
<comment type="similarity">
    <text evidence="1">Belongs to the 'GDXG' lipolytic enzyme family.</text>
</comment>
<dbReference type="Gene3D" id="3.40.50.1820">
    <property type="entry name" value="alpha/beta hydrolase"/>
    <property type="match status" value="1"/>
</dbReference>
<feature type="domain" description="Alpha/beta hydrolase fold-3" evidence="3">
    <location>
        <begin position="83"/>
        <end position="288"/>
    </location>
</feature>
<keyword evidence="2" id="KW-0378">Hydrolase</keyword>
<keyword evidence="5" id="KW-1185">Reference proteome</keyword>
<dbReference type="AlphaFoldDB" id="A0A1H2S9N2"/>
<dbReference type="Proteomes" id="UP000198534">
    <property type="component" value="Unassembled WGS sequence"/>
</dbReference>
<sequence length="326" mass="36220">MAIDPEVKDLLAITYSHLEKLKHPPLHELTPNHSRFFYKKWIRIFSHVPVEGVRVTQHTLSRAQADLSLRIYTPSGAGPFPILIYYHGGGWVLGDLDSSENICLLIASHSRSIVISVDYRLAPEHPYPQPVEDALDAVQWTFNHATQLGGDATRISVGGESAGANLAAVVAILARDAKGISLHSQLLITPVTNYNFDTPSYIENPSPNLTRERMMWFWNHYLEHPSHGFEPYASPLLISDASLLPPALIATAEFDPLRDEGRAYATLLADAGVPVTFHHFKGLVHSFIYMTAHSLAAKNAFHRILSSWSDMIHPGKPPNLYKESPA</sequence>
<dbReference type="InterPro" id="IPR050300">
    <property type="entry name" value="GDXG_lipolytic_enzyme"/>
</dbReference>
<evidence type="ECO:0000256" key="1">
    <source>
        <dbReference type="ARBA" id="ARBA00010515"/>
    </source>
</evidence>
<evidence type="ECO:0000313" key="5">
    <source>
        <dbReference type="Proteomes" id="UP000198534"/>
    </source>
</evidence>
<gene>
    <name evidence="4" type="ORF">SAMN05444487_102133</name>
</gene>
<evidence type="ECO:0000256" key="2">
    <source>
        <dbReference type="ARBA" id="ARBA00022801"/>
    </source>
</evidence>
<dbReference type="STRING" id="1048340.SAMN05444487_102133"/>
<dbReference type="EMBL" id="FNNQ01000002">
    <property type="protein sequence ID" value="SDW27834.1"/>
    <property type="molecule type" value="Genomic_DNA"/>
</dbReference>
<evidence type="ECO:0000259" key="3">
    <source>
        <dbReference type="Pfam" id="PF07859"/>
    </source>
</evidence>
<name>A0A1H2S9N2_9BACL</name>
<accession>A0A1H2S9N2</accession>
<protein>
    <submittedName>
        <fullName evidence="4">Acetyl esterase</fullName>
    </submittedName>
</protein>
<dbReference type="GO" id="GO:0016787">
    <property type="term" value="F:hydrolase activity"/>
    <property type="evidence" value="ECO:0007669"/>
    <property type="project" value="UniProtKB-KW"/>
</dbReference>
<reference evidence="4 5" key="1">
    <citation type="submission" date="2016-10" db="EMBL/GenBank/DDBJ databases">
        <authorList>
            <person name="de Groot N.N."/>
        </authorList>
    </citation>
    <scope>NUCLEOTIDE SEQUENCE [LARGE SCALE GENOMIC DNA]</scope>
    <source>
        <strain evidence="4 5">DSM 45610</strain>
    </source>
</reference>
<dbReference type="PANTHER" id="PTHR48081:SF8">
    <property type="entry name" value="ALPHA_BETA HYDROLASE FOLD-3 DOMAIN-CONTAINING PROTEIN-RELATED"/>
    <property type="match status" value="1"/>
</dbReference>
<evidence type="ECO:0000313" key="4">
    <source>
        <dbReference type="EMBL" id="SDW27834.1"/>
    </source>
</evidence>
<dbReference type="SUPFAM" id="SSF53474">
    <property type="entry name" value="alpha/beta-Hydrolases"/>
    <property type="match status" value="1"/>
</dbReference>
<dbReference type="RefSeq" id="WP_177167863.1">
    <property type="nucleotide sequence ID" value="NZ_FNNQ01000002.1"/>
</dbReference>
<dbReference type="InterPro" id="IPR013094">
    <property type="entry name" value="AB_hydrolase_3"/>
</dbReference>
<dbReference type="FunFam" id="3.40.50.1820:FF:000089">
    <property type="entry name" value="Alpha/beta hydrolase"/>
    <property type="match status" value="1"/>
</dbReference>
<dbReference type="PANTHER" id="PTHR48081">
    <property type="entry name" value="AB HYDROLASE SUPERFAMILY PROTEIN C4A8.06C"/>
    <property type="match status" value="1"/>
</dbReference>
<dbReference type="InterPro" id="IPR029058">
    <property type="entry name" value="AB_hydrolase_fold"/>
</dbReference>